<keyword evidence="2" id="KW-1185">Reference proteome</keyword>
<protein>
    <submittedName>
        <fullName evidence="1">Uncharacterized protein</fullName>
    </submittedName>
</protein>
<dbReference type="AlphaFoldDB" id="A0A0U1DD34"/>
<organism evidence="1 2">
    <name type="scientific">Mycobacterium europaeum</name>
    <dbReference type="NCBI Taxonomy" id="761804"/>
    <lineage>
        <taxon>Bacteria</taxon>
        <taxon>Bacillati</taxon>
        <taxon>Actinomycetota</taxon>
        <taxon>Actinomycetes</taxon>
        <taxon>Mycobacteriales</taxon>
        <taxon>Mycobacteriaceae</taxon>
        <taxon>Mycobacterium</taxon>
        <taxon>Mycobacterium simiae complex</taxon>
    </lineage>
</organism>
<accession>A0A0U1DD34</accession>
<evidence type="ECO:0000313" key="2">
    <source>
        <dbReference type="Proteomes" id="UP000199601"/>
    </source>
</evidence>
<sequence length="33" mass="3441">MAFGQELSGRYEVEVLDISDRGQLGECAPGVGG</sequence>
<dbReference type="Proteomes" id="UP000199601">
    <property type="component" value="Unassembled WGS sequence"/>
</dbReference>
<evidence type="ECO:0000313" key="1">
    <source>
        <dbReference type="EMBL" id="CQD13003.1"/>
    </source>
</evidence>
<proteinExistence type="predicted"/>
<reference evidence="2" key="1">
    <citation type="submission" date="2015-03" db="EMBL/GenBank/DDBJ databases">
        <authorList>
            <person name="Urmite Genomes"/>
        </authorList>
    </citation>
    <scope>NUCLEOTIDE SEQUENCE [LARGE SCALE GENOMIC DNA]</scope>
    <source>
        <strain evidence="2">CSUR P1344</strain>
    </source>
</reference>
<gene>
    <name evidence="1" type="ORF">BN000_02779</name>
</gene>
<dbReference type="EMBL" id="CTEC01000001">
    <property type="protein sequence ID" value="CQD13003.1"/>
    <property type="molecule type" value="Genomic_DNA"/>
</dbReference>
<name>A0A0U1DD34_9MYCO</name>